<dbReference type="GO" id="GO:0005886">
    <property type="term" value="C:plasma membrane"/>
    <property type="evidence" value="ECO:0007669"/>
    <property type="project" value="TreeGrafter"/>
</dbReference>
<dbReference type="InterPro" id="IPR007401">
    <property type="entry name" value="DUF454"/>
</dbReference>
<dbReference type="EMBL" id="UOEI01000188">
    <property type="protein sequence ID" value="VAV96800.1"/>
    <property type="molecule type" value="Genomic_DNA"/>
</dbReference>
<feature type="transmembrane region" description="Helical" evidence="1">
    <location>
        <begin position="20"/>
        <end position="47"/>
    </location>
</feature>
<dbReference type="PANTHER" id="PTHR35813">
    <property type="entry name" value="INNER MEMBRANE PROTEIN YBAN"/>
    <property type="match status" value="1"/>
</dbReference>
<keyword evidence="1" id="KW-0472">Membrane</keyword>
<keyword evidence="1" id="KW-1133">Transmembrane helix</keyword>
<protein>
    <recommendedName>
        <fullName evidence="3">DUF454 domain-containing protein</fullName>
    </recommendedName>
</protein>
<feature type="transmembrane region" description="Helical" evidence="1">
    <location>
        <begin position="106"/>
        <end position="124"/>
    </location>
</feature>
<keyword evidence="1" id="KW-0812">Transmembrane</keyword>
<gene>
    <name evidence="2" type="ORF">MNBD_ACTINO01-211</name>
</gene>
<accession>A0A3B0RTP8</accession>
<dbReference type="Pfam" id="PF04304">
    <property type="entry name" value="DUF454"/>
    <property type="match status" value="1"/>
</dbReference>
<evidence type="ECO:0000313" key="2">
    <source>
        <dbReference type="EMBL" id="VAV96800.1"/>
    </source>
</evidence>
<dbReference type="PIRSF" id="PIRSF016789">
    <property type="entry name" value="DUF454"/>
    <property type="match status" value="1"/>
</dbReference>
<organism evidence="2">
    <name type="scientific">hydrothermal vent metagenome</name>
    <dbReference type="NCBI Taxonomy" id="652676"/>
    <lineage>
        <taxon>unclassified sequences</taxon>
        <taxon>metagenomes</taxon>
        <taxon>ecological metagenomes</taxon>
    </lineage>
</organism>
<evidence type="ECO:0008006" key="3">
    <source>
        <dbReference type="Google" id="ProtNLM"/>
    </source>
</evidence>
<sequence>MMAVVRSRTLRTVLMVLGWLWVGIAFIGIFVPILPSTGPILLAAFLFSKSSERFDRWILENRYFGGIVSDWRIGAGFTVRAKVIAVTAIMLSFGISTFVALRSTHVYFRAGMWVLAFAVAAYVVTRPTKQTTPATQRTVA</sequence>
<dbReference type="AlphaFoldDB" id="A0A3B0RTP8"/>
<reference evidence="2" key="1">
    <citation type="submission" date="2018-06" db="EMBL/GenBank/DDBJ databases">
        <authorList>
            <person name="Zhirakovskaya E."/>
        </authorList>
    </citation>
    <scope>NUCLEOTIDE SEQUENCE</scope>
</reference>
<proteinExistence type="predicted"/>
<dbReference type="PANTHER" id="PTHR35813:SF1">
    <property type="entry name" value="INNER MEMBRANE PROTEIN YBAN"/>
    <property type="match status" value="1"/>
</dbReference>
<feature type="transmembrane region" description="Helical" evidence="1">
    <location>
        <begin position="81"/>
        <end position="100"/>
    </location>
</feature>
<evidence type="ECO:0000256" key="1">
    <source>
        <dbReference type="SAM" id="Phobius"/>
    </source>
</evidence>
<name>A0A3B0RTP8_9ZZZZ</name>